<dbReference type="InterPro" id="IPR012337">
    <property type="entry name" value="RNaseH-like_sf"/>
</dbReference>
<dbReference type="PANTHER" id="PTHR13620">
    <property type="entry name" value="3-5 EXONUCLEASE"/>
    <property type="match status" value="1"/>
</dbReference>
<evidence type="ECO:0000259" key="3">
    <source>
        <dbReference type="SMART" id="SM00474"/>
    </source>
</evidence>
<proteinExistence type="predicted"/>
<comment type="caution">
    <text evidence="4">The sequence shown here is derived from an EMBL/GenBank/DDBJ whole genome shotgun (WGS) entry which is preliminary data.</text>
</comment>
<reference evidence="4 5" key="1">
    <citation type="journal article" date="2021" name="Comput. Struct. Biotechnol. J.">
        <title>De novo genome assembly of the potent medicinal plant Rehmannia glutinosa using nanopore technology.</title>
        <authorList>
            <person name="Ma L."/>
            <person name="Dong C."/>
            <person name="Song C."/>
            <person name="Wang X."/>
            <person name="Zheng X."/>
            <person name="Niu Y."/>
            <person name="Chen S."/>
            <person name="Feng W."/>
        </authorList>
    </citation>
    <scope>NUCLEOTIDE SEQUENCE [LARGE SCALE GENOMIC DNA]</scope>
    <source>
        <strain evidence="4">DH-2019</strain>
    </source>
</reference>
<evidence type="ECO:0000313" key="5">
    <source>
        <dbReference type="Proteomes" id="UP001318860"/>
    </source>
</evidence>
<evidence type="ECO:0000256" key="2">
    <source>
        <dbReference type="ARBA" id="ARBA00022801"/>
    </source>
</evidence>
<evidence type="ECO:0000313" key="4">
    <source>
        <dbReference type="EMBL" id="KAK6163495.1"/>
    </source>
</evidence>
<gene>
    <name evidence="4" type="ORF">DH2020_000359</name>
</gene>
<accession>A0ABR0XW95</accession>
<keyword evidence="5" id="KW-1185">Reference proteome</keyword>
<dbReference type="Gene3D" id="3.30.420.10">
    <property type="entry name" value="Ribonuclease H-like superfamily/Ribonuclease H"/>
    <property type="match status" value="1"/>
</dbReference>
<dbReference type="InterPro" id="IPR051132">
    <property type="entry name" value="3-5_Exonuclease_domain"/>
</dbReference>
<dbReference type="SUPFAM" id="SSF53098">
    <property type="entry name" value="Ribonuclease H-like"/>
    <property type="match status" value="1"/>
</dbReference>
<protein>
    <recommendedName>
        <fullName evidence="3">3'-5' exonuclease domain-containing protein</fullName>
    </recommendedName>
</protein>
<dbReference type="InterPro" id="IPR036397">
    <property type="entry name" value="RNaseH_sf"/>
</dbReference>
<dbReference type="SMART" id="SM00474">
    <property type="entry name" value="35EXOc"/>
    <property type="match status" value="1"/>
</dbReference>
<evidence type="ECO:0000256" key="1">
    <source>
        <dbReference type="ARBA" id="ARBA00022722"/>
    </source>
</evidence>
<dbReference type="CDD" id="cd06141">
    <property type="entry name" value="WRN_exo"/>
    <property type="match status" value="1"/>
</dbReference>
<feature type="domain" description="3'-5' exonuclease" evidence="3">
    <location>
        <begin position="40"/>
        <end position="217"/>
    </location>
</feature>
<dbReference type="Proteomes" id="UP001318860">
    <property type="component" value="Unassembled WGS sequence"/>
</dbReference>
<keyword evidence="1" id="KW-0540">Nuclease</keyword>
<dbReference type="InterPro" id="IPR002562">
    <property type="entry name" value="3'-5'_exonuclease_dom"/>
</dbReference>
<name>A0ABR0XW95_REHGL</name>
<dbReference type="PANTHER" id="PTHR13620:SF121">
    <property type="entry name" value="EMB|CAB82946.1-RELATED"/>
    <property type="match status" value="1"/>
</dbReference>
<sequence>MEKQLRCRFRATPVASPSTITFNPTLSKYYVTFAGTTIETTVTDKAATASEWVEQITTMYGGSPAVVGLDVEWRPHPIRSMSNKSATLQLCIDNKCLILQLFYMDQIPESIKAFLMNPNFTFVGIEVGDDVLKLKNEYGLDCRSHADVRAVAKDKWPGRFRRPGLKDLALEVCGLNMKKPKHVCMSNWEARELNEAQVEYGCIDAFASYKLGHKLLIEK</sequence>
<dbReference type="Pfam" id="PF01612">
    <property type="entry name" value="DNA_pol_A_exo1"/>
    <property type="match status" value="1"/>
</dbReference>
<organism evidence="4 5">
    <name type="scientific">Rehmannia glutinosa</name>
    <name type="common">Chinese foxglove</name>
    <dbReference type="NCBI Taxonomy" id="99300"/>
    <lineage>
        <taxon>Eukaryota</taxon>
        <taxon>Viridiplantae</taxon>
        <taxon>Streptophyta</taxon>
        <taxon>Embryophyta</taxon>
        <taxon>Tracheophyta</taxon>
        <taxon>Spermatophyta</taxon>
        <taxon>Magnoliopsida</taxon>
        <taxon>eudicotyledons</taxon>
        <taxon>Gunneridae</taxon>
        <taxon>Pentapetalae</taxon>
        <taxon>asterids</taxon>
        <taxon>lamiids</taxon>
        <taxon>Lamiales</taxon>
        <taxon>Orobanchaceae</taxon>
        <taxon>Rehmannieae</taxon>
        <taxon>Rehmannia</taxon>
    </lineage>
</organism>
<keyword evidence="2" id="KW-0378">Hydrolase</keyword>
<dbReference type="EMBL" id="JABTTQ020000001">
    <property type="protein sequence ID" value="KAK6163495.1"/>
    <property type="molecule type" value="Genomic_DNA"/>
</dbReference>